<keyword evidence="3" id="KW-1185">Reference proteome</keyword>
<evidence type="ECO:0000313" key="2">
    <source>
        <dbReference type="EMBL" id="RUT32490.1"/>
    </source>
</evidence>
<protein>
    <submittedName>
        <fullName evidence="2">Malto-oligosyltrehalose synthase</fullName>
    </submittedName>
</protein>
<reference evidence="2 3" key="1">
    <citation type="journal article" date="2016" name="Int. J. Syst. Evol. Microbiol.">
        <title>Arsenicitalea aurantiaca gen. nov., sp. nov., a new member of the family Hyphomicrobiaceae, isolated from high-arsenic sediment.</title>
        <authorList>
            <person name="Mu Y."/>
            <person name="Zhou L."/>
            <person name="Zeng X.C."/>
            <person name="Liu L."/>
            <person name="Pan Y."/>
            <person name="Chen X."/>
            <person name="Wang J."/>
            <person name="Li S."/>
            <person name="Li W.J."/>
            <person name="Wang Y."/>
        </authorList>
    </citation>
    <scope>NUCLEOTIDE SEQUENCE [LARGE SCALE GENOMIC DNA]</scope>
    <source>
        <strain evidence="2 3">42-50</strain>
    </source>
</reference>
<accession>A0A433XEK9</accession>
<proteinExistence type="predicted"/>
<dbReference type="NCBIfam" id="TIGR02401">
    <property type="entry name" value="trehalose_TreY"/>
    <property type="match status" value="1"/>
</dbReference>
<sequence>MDEQPLADWGRLVASNRIQRPRRAFLSAPSNPPRATYRLQLNKAFTFNDAARLAPYLAELGVSHAYLSPVLKSRPGSTHGYDTVDHDMLDPELGTREDFEAMAERFAERGIGIILDIVPNHMGVGGADNALWLDVLEWGRHSLYADWFDIDWTPPETMLHDKVLVPFLGQTYGEALSAGALVVRFEPEDGTLSVWSDDAHRLPLAPKTYGLLLDGADGALGLLAQRFLALDPMAADARDAGEALKAELAALSAEDEAVILAVEERLARFHGPDGDHAAFDQLIGQQNWRLAHYSVAADDINYRRFFIVSDLAGVRVEREIVFDHVHRLIFELVEKGLVQGLRIDHIDGLIDPKGYCEALRAKCPRPIYLVVEKILAPHEALRQDWNVDGTTGYEFATRVNLLLADPEGEAPMDPAYRSFIGDHEPFEAIERAAKLTMLDAEMAAELNALTGRLRQIAMARPETVDLTANRLRETLRAVLAEMPVYRSYVDANGATAPDRRNIGVAIARARRSEPTLEEHYLDFVCKVMSADPLGEDEHPGDEVIEAAMRIQQVSGPVMAKGLEDTALYRYNRLIALNDVGSPPDRFHAGIESFHDFNRMRARTMPQGMITTSSHDSKRGEDTRLRILTLSGRADEWAAHVARWREMLDGGETPEIAADDFWLMMQMLLGAWPAEWPLEGPLSSNETDRFAERLEGAMVKSLREARLRTRWSAPDEAYEGAIGELIRRIFTSECADFLEEFRTFSARIGCEGLANALIETTLKLTVPGVPDIYQGAELWEQSMVDPDNRRSVDYERRHSMLAEAAGAQGPIDLLDWQDGLPKLTLIHRLLALRAEFPELFSRGDYLPIKVTGADAGRVLAFTRQVDGVTMLVLTSLWPWRGEVLASLVLPELPSGRCTSILGDNVPEPESDRLDVGSMLSGLPVGVFLYR</sequence>
<dbReference type="InterPro" id="IPR012767">
    <property type="entry name" value="Trehalose_TreY"/>
</dbReference>
<dbReference type="Proteomes" id="UP000281547">
    <property type="component" value="Unassembled WGS sequence"/>
</dbReference>
<dbReference type="InterPro" id="IPR017853">
    <property type="entry name" value="GH"/>
</dbReference>
<dbReference type="AlphaFoldDB" id="A0A433XEK9"/>
<evidence type="ECO:0000259" key="1">
    <source>
        <dbReference type="SMART" id="SM00642"/>
    </source>
</evidence>
<name>A0A433XEK9_9HYPH</name>
<dbReference type="Gene3D" id="1.10.10.470">
    <property type="entry name" value="Maltooligosyl trehalose synthase, domain 4"/>
    <property type="match status" value="1"/>
</dbReference>
<organism evidence="2 3">
    <name type="scientific">Arsenicitalea aurantiaca</name>
    <dbReference type="NCBI Taxonomy" id="1783274"/>
    <lineage>
        <taxon>Bacteria</taxon>
        <taxon>Pseudomonadati</taxon>
        <taxon>Pseudomonadota</taxon>
        <taxon>Alphaproteobacteria</taxon>
        <taxon>Hyphomicrobiales</taxon>
        <taxon>Devosiaceae</taxon>
        <taxon>Arsenicitalea</taxon>
    </lineage>
</organism>
<dbReference type="GO" id="GO:0005992">
    <property type="term" value="P:trehalose biosynthetic process"/>
    <property type="evidence" value="ECO:0007669"/>
    <property type="project" value="TreeGrafter"/>
</dbReference>
<dbReference type="InterPro" id="IPR006047">
    <property type="entry name" value="GH13_cat_dom"/>
</dbReference>
<comment type="caution">
    <text evidence="2">The sequence shown here is derived from an EMBL/GenBank/DDBJ whole genome shotgun (WGS) entry which is preliminary data.</text>
</comment>
<gene>
    <name evidence="2" type="primary">treY</name>
    <name evidence="2" type="ORF">EMQ25_04855</name>
</gene>
<dbReference type="Gene3D" id="3.20.20.80">
    <property type="entry name" value="Glycosidases"/>
    <property type="match status" value="3"/>
</dbReference>
<dbReference type="GO" id="GO:0047470">
    <property type="term" value="F:(1,4)-alpha-D-glucan 1-alpha-D-glucosylmutase activity"/>
    <property type="evidence" value="ECO:0007669"/>
    <property type="project" value="TreeGrafter"/>
</dbReference>
<evidence type="ECO:0000313" key="3">
    <source>
        <dbReference type="Proteomes" id="UP000281547"/>
    </source>
</evidence>
<dbReference type="InterPro" id="IPR013797">
    <property type="entry name" value="Maltooligo_trehalose_synth_4"/>
</dbReference>
<dbReference type="PANTHER" id="PTHR10357:SF216">
    <property type="entry name" value="MALTOOLIGOSYL TREHALOSE SYNTHASE-RELATED"/>
    <property type="match status" value="1"/>
</dbReference>
<dbReference type="EMBL" id="RZNJ01000002">
    <property type="protein sequence ID" value="RUT32490.1"/>
    <property type="molecule type" value="Genomic_DNA"/>
</dbReference>
<feature type="domain" description="Glycosyl hydrolase family 13 catalytic" evidence="1">
    <location>
        <begin position="21"/>
        <end position="510"/>
    </location>
</feature>
<dbReference type="Pfam" id="PF00128">
    <property type="entry name" value="Alpha-amylase"/>
    <property type="match status" value="1"/>
</dbReference>
<dbReference type="PANTHER" id="PTHR10357">
    <property type="entry name" value="ALPHA-AMYLASE FAMILY MEMBER"/>
    <property type="match status" value="1"/>
</dbReference>
<dbReference type="SMART" id="SM00642">
    <property type="entry name" value="Aamy"/>
    <property type="match status" value="1"/>
</dbReference>
<dbReference type="CDD" id="cd11336">
    <property type="entry name" value="AmyAc_MTSase"/>
    <property type="match status" value="1"/>
</dbReference>
<dbReference type="GO" id="GO:0030980">
    <property type="term" value="P:alpha-glucan catabolic process"/>
    <property type="evidence" value="ECO:0007669"/>
    <property type="project" value="TreeGrafter"/>
</dbReference>
<dbReference type="SUPFAM" id="SSF51445">
    <property type="entry name" value="(Trans)glycosidases"/>
    <property type="match status" value="1"/>
</dbReference>